<accession>A0A1F6NP05</accession>
<gene>
    <name evidence="1" type="ORF">A2493_02105</name>
</gene>
<protein>
    <submittedName>
        <fullName evidence="1">Uncharacterized protein</fullName>
    </submittedName>
</protein>
<dbReference type="AlphaFoldDB" id="A0A1F6NP05"/>
<comment type="caution">
    <text evidence="1">The sequence shown here is derived from an EMBL/GenBank/DDBJ whole genome shotgun (WGS) entry which is preliminary data.</text>
</comment>
<name>A0A1F6NP05_9BACT</name>
<reference evidence="1 2" key="1">
    <citation type="journal article" date="2016" name="Nat. Commun.">
        <title>Thousands of microbial genomes shed light on interconnected biogeochemical processes in an aquifer system.</title>
        <authorList>
            <person name="Anantharaman K."/>
            <person name="Brown C.T."/>
            <person name="Hug L.A."/>
            <person name="Sharon I."/>
            <person name="Castelle C.J."/>
            <person name="Probst A.J."/>
            <person name="Thomas B.C."/>
            <person name="Singh A."/>
            <person name="Wilkins M.J."/>
            <person name="Karaoz U."/>
            <person name="Brodie E.L."/>
            <person name="Williams K.H."/>
            <person name="Hubbard S.S."/>
            <person name="Banfield J.F."/>
        </authorList>
    </citation>
    <scope>NUCLEOTIDE SEQUENCE [LARGE SCALE GENOMIC DNA]</scope>
</reference>
<dbReference type="EMBL" id="MFQW01000039">
    <property type="protein sequence ID" value="OGH85671.1"/>
    <property type="molecule type" value="Genomic_DNA"/>
</dbReference>
<evidence type="ECO:0000313" key="2">
    <source>
        <dbReference type="Proteomes" id="UP000178349"/>
    </source>
</evidence>
<proteinExistence type="predicted"/>
<sequence length="358" mass="42222">MEIYKEEFYKIFQNNFDYEIVETELGTAIKMPAHDAFIFSHITGAGYLENPIYQFSTKGLMKLFYNAFQYKFVTGIFDNSTLKNTPYIFSKAKPYIFKGDKYIIPFEIESERDFQSEMTIKFKKIKNPEKYIIFKIETSKKGNGMESFMEYLTAEYFKNKNYVVETQIPLAHSIGSPDFGGYRIKDFFKILYDNGLFSSGFHVIELSLLRIFNNKKKYKILDDDSLIVGEAKTSTTQMQKQLEKYLNTDLFSSGYEIHPSKRTPAKRYFGLITLDKNYKIKNLEPEKAYIPTKPLNRDNYVLWLKNYFKYYLIANFSNDELLLFSKEKTGKIYNNKEELSNFINKLNVEDIIQKILTL</sequence>
<organism evidence="1 2">
    <name type="scientific">Candidatus Magasanikbacteria bacterium RIFOXYC12_FULL_33_11</name>
    <dbReference type="NCBI Taxonomy" id="1798701"/>
    <lineage>
        <taxon>Bacteria</taxon>
        <taxon>Candidatus Magasanikiibacteriota</taxon>
    </lineage>
</organism>
<evidence type="ECO:0000313" key="1">
    <source>
        <dbReference type="EMBL" id="OGH85671.1"/>
    </source>
</evidence>
<dbReference type="Proteomes" id="UP000178349">
    <property type="component" value="Unassembled WGS sequence"/>
</dbReference>